<dbReference type="RefSeq" id="WP_113806840.1">
    <property type="nucleotide sequence ID" value="NZ_QOCW01000016.1"/>
</dbReference>
<proteinExistence type="predicted"/>
<dbReference type="AlphaFoldDB" id="A0A366XVL6"/>
<evidence type="ECO:0000313" key="1">
    <source>
        <dbReference type="EMBL" id="RBW68799.1"/>
    </source>
</evidence>
<organism evidence="1 2">
    <name type="scientific">Bacillus taeanensis</name>
    <dbReference type="NCBI Taxonomy" id="273032"/>
    <lineage>
        <taxon>Bacteria</taxon>
        <taxon>Bacillati</taxon>
        <taxon>Bacillota</taxon>
        <taxon>Bacilli</taxon>
        <taxon>Bacillales</taxon>
        <taxon>Bacillaceae</taxon>
        <taxon>Bacillus</taxon>
    </lineage>
</organism>
<keyword evidence="2" id="KW-1185">Reference proteome</keyword>
<name>A0A366XVL6_9BACI</name>
<reference evidence="1 2" key="1">
    <citation type="submission" date="2018-07" db="EMBL/GenBank/DDBJ databases">
        <title>Lottiidibacillus patelloidae gen. nov., sp. nov., isolated from the intestinal tract of a marine limpet and the reclassification of B. taeanensis BH030017T, B. algicola KMM 3737T and B. hwajinpoensis SW-72T as genus Lottiidibacillus.</title>
        <authorList>
            <person name="Liu R."/>
            <person name="Huang Z."/>
        </authorList>
    </citation>
    <scope>NUCLEOTIDE SEQUENCE [LARGE SCALE GENOMIC DNA]</scope>
    <source>
        <strain evidence="1 2">BH030017</strain>
    </source>
</reference>
<dbReference type="EMBL" id="QOCW01000016">
    <property type="protein sequence ID" value="RBW68799.1"/>
    <property type="molecule type" value="Genomic_DNA"/>
</dbReference>
<evidence type="ECO:0000313" key="2">
    <source>
        <dbReference type="Proteomes" id="UP000253314"/>
    </source>
</evidence>
<accession>A0A366XVL6</accession>
<sequence length="87" mass="10127">MYFEMTKAAANFYKEELGVQKGEAVRFFVRGGEGFFFGVRKDECEPTDYQLKYNEVTFFIKPDDAWLYDGKKLVYQADNDKVGLLKA</sequence>
<gene>
    <name evidence="1" type="ORF">DS031_14735</name>
</gene>
<protein>
    <recommendedName>
        <fullName evidence="3">FeS cluster biogenesis domain-containing protein</fullName>
    </recommendedName>
</protein>
<evidence type="ECO:0008006" key="3">
    <source>
        <dbReference type="Google" id="ProtNLM"/>
    </source>
</evidence>
<dbReference type="SUPFAM" id="SSF89360">
    <property type="entry name" value="HesB-like domain"/>
    <property type="match status" value="1"/>
</dbReference>
<comment type="caution">
    <text evidence="1">The sequence shown here is derived from an EMBL/GenBank/DDBJ whole genome shotgun (WGS) entry which is preliminary data.</text>
</comment>
<dbReference type="OrthoDB" id="1645729at2"/>
<dbReference type="InterPro" id="IPR035903">
    <property type="entry name" value="HesB-like_dom_sf"/>
</dbReference>
<dbReference type="Proteomes" id="UP000253314">
    <property type="component" value="Unassembled WGS sequence"/>
</dbReference>